<dbReference type="Pfam" id="PF14244">
    <property type="entry name" value="Retrotran_gag_3"/>
    <property type="match status" value="1"/>
</dbReference>
<evidence type="ECO:0008006" key="6">
    <source>
        <dbReference type="Google" id="ProtNLM"/>
    </source>
</evidence>
<evidence type="ECO:0000256" key="1">
    <source>
        <dbReference type="SAM" id="MobiDB-lite"/>
    </source>
</evidence>
<dbReference type="AlphaFoldDB" id="A0A3Q7FI46"/>
<reference evidence="4" key="1">
    <citation type="journal article" date="2012" name="Nature">
        <title>The tomato genome sequence provides insights into fleshy fruit evolution.</title>
        <authorList>
            <consortium name="Tomato Genome Consortium"/>
        </authorList>
    </citation>
    <scope>NUCLEOTIDE SEQUENCE [LARGE SCALE GENOMIC DNA]</scope>
    <source>
        <strain evidence="4">cv. Heinz 1706</strain>
    </source>
</reference>
<dbReference type="PANTHER" id="PTHR11439">
    <property type="entry name" value="GAG-POL-RELATED RETROTRANSPOSON"/>
    <property type="match status" value="1"/>
</dbReference>
<dbReference type="Pfam" id="PF07727">
    <property type="entry name" value="RVT_2"/>
    <property type="match status" value="1"/>
</dbReference>
<protein>
    <recommendedName>
        <fullName evidence="6">Reverse transcriptase Ty1/copia-type domain-containing protein</fullName>
    </recommendedName>
</protein>
<dbReference type="STRING" id="4081.A0A3Q7FI46"/>
<reference evidence="4" key="2">
    <citation type="submission" date="2019-01" db="UniProtKB">
        <authorList>
            <consortium name="EnsemblPlants"/>
        </authorList>
    </citation>
    <scope>IDENTIFICATION</scope>
    <source>
        <strain evidence="4">cv. Heinz 1706</strain>
    </source>
</reference>
<dbReference type="InParanoid" id="A0A3Q7FI46"/>
<feature type="domain" description="Retrotransposon Copia-like N-terminal" evidence="3">
    <location>
        <begin position="37"/>
        <end position="81"/>
    </location>
</feature>
<feature type="domain" description="Reverse transcriptase Ty1/copia-type" evidence="2">
    <location>
        <begin position="231"/>
        <end position="284"/>
    </location>
</feature>
<dbReference type="Gramene" id="Solyc02g033035.1.1">
    <property type="protein sequence ID" value="Solyc02g033035.1.1"/>
    <property type="gene ID" value="Solyc02g033035.1"/>
</dbReference>
<proteinExistence type="predicted"/>
<dbReference type="CDD" id="cd09272">
    <property type="entry name" value="RNase_HI_RT_Ty1"/>
    <property type="match status" value="1"/>
</dbReference>
<evidence type="ECO:0000313" key="5">
    <source>
        <dbReference type="Proteomes" id="UP000004994"/>
    </source>
</evidence>
<dbReference type="InterPro" id="IPR013103">
    <property type="entry name" value="RVT_2"/>
</dbReference>
<dbReference type="InterPro" id="IPR029472">
    <property type="entry name" value="Copia-like_N"/>
</dbReference>
<feature type="region of interest" description="Disordered" evidence="1">
    <location>
        <begin position="157"/>
        <end position="177"/>
    </location>
</feature>
<evidence type="ECO:0000313" key="4">
    <source>
        <dbReference type="EnsemblPlants" id="Solyc02g033035.1.1"/>
    </source>
</evidence>
<accession>A0A3Q7FI46</accession>
<name>A0A3Q7FI46_SOLLC</name>
<dbReference type="PANTHER" id="PTHR11439:SF466">
    <property type="entry name" value="CCHC-TYPE DOMAIN-CONTAINING PROTEIN"/>
    <property type="match status" value="1"/>
</dbReference>
<dbReference type="Proteomes" id="UP000004994">
    <property type="component" value="Chromosome 2"/>
</dbReference>
<keyword evidence="5" id="KW-1185">Reference proteome</keyword>
<evidence type="ECO:0000259" key="2">
    <source>
        <dbReference type="Pfam" id="PF07727"/>
    </source>
</evidence>
<dbReference type="EnsemblPlants" id="Solyc02g033035.1.1">
    <property type="protein sequence ID" value="Solyc02g033035.1.1"/>
    <property type="gene ID" value="Solyc02g033035.1"/>
</dbReference>
<evidence type="ECO:0000259" key="3">
    <source>
        <dbReference type="Pfam" id="PF14244"/>
    </source>
</evidence>
<organism evidence="4">
    <name type="scientific">Solanum lycopersicum</name>
    <name type="common">Tomato</name>
    <name type="synonym">Lycopersicon esculentum</name>
    <dbReference type="NCBI Taxonomy" id="4081"/>
    <lineage>
        <taxon>Eukaryota</taxon>
        <taxon>Viridiplantae</taxon>
        <taxon>Streptophyta</taxon>
        <taxon>Embryophyta</taxon>
        <taxon>Tracheophyta</taxon>
        <taxon>Spermatophyta</taxon>
        <taxon>Magnoliopsida</taxon>
        <taxon>eudicotyledons</taxon>
        <taxon>Gunneridae</taxon>
        <taxon>Pentapetalae</taxon>
        <taxon>asterids</taxon>
        <taxon>lamiids</taxon>
        <taxon>Solanales</taxon>
        <taxon>Solanaceae</taxon>
        <taxon>Solanoideae</taxon>
        <taxon>Solaneae</taxon>
        <taxon>Solanum</taxon>
        <taxon>Solanum subgen. Lycopersicon</taxon>
    </lineage>
</organism>
<sequence>MEVNVVLPYDLLTPSVSDSTCSQSVHSIDYHHPLFLHASDAPSSMSINMPQLGMENYYLWQEAMQLSLLTRNKLGFVDGCITCDTFGKNHELLWDRCNTVIKFPMFTAIQYAQLMGMLNNAPDHQASVNLAGTSLHTPVNNPTWTIDTVTISVPTTSETIQPDHTHPPSPIASLSNSRNDSLPLFDPTLPSQTSRRSTRQSKPPIWMKDFIIPTQAHGPSNNTCLYSLGDSSFKIKDLGDLKFFLGIEFSKIASRIVMYQRKYALDLISDLGLAGAKPVGTPLELHIKLTTAELDCIIEVDNDPPLDDSPGLGVLQTSNSTSILSAFCDEDWASCPNTRRSVTGYLIKFGSSSISWKSKKQPTISRSLAEAEYRCLASTVAELVWLVGLFAKLNVI</sequence>